<dbReference type="Proteomes" id="UP001500604">
    <property type="component" value="Unassembled WGS sequence"/>
</dbReference>
<comment type="caution">
    <text evidence="1">The sequence shown here is derived from an EMBL/GenBank/DDBJ whole genome shotgun (WGS) entry which is preliminary data.</text>
</comment>
<accession>A0ABP8V7J3</accession>
<dbReference type="RefSeq" id="WP_345197756.1">
    <property type="nucleotide sequence ID" value="NZ_BAABFL010000451.1"/>
</dbReference>
<organism evidence="1 2">
    <name type="scientific">Kistimonas scapharcae</name>
    <dbReference type="NCBI Taxonomy" id="1036133"/>
    <lineage>
        <taxon>Bacteria</taxon>
        <taxon>Pseudomonadati</taxon>
        <taxon>Pseudomonadota</taxon>
        <taxon>Gammaproteobacteria</taxon>
        <taxon>Oceanospirillales</taxon>
        <taxon>Endozoicomonadaceae</taxon>
        <taxon>Kistimonas</taxon>
    </lineage>
</organism>
<evidence type="ECO:0000313" key="1">
    <source>
        <dbReference type="EMBL" id="GAA4651389.1"/>
    </source>
</evidence>
<evidence type="ECO:0000313" key="2">
    <source>
        <dbReference type="Proteomes" id="UP001500604"/>
    </source>
</evidence>
<reference evidence="2" key="1">
    <citation type="journal article" date="2019" name="Int. J. Syst. Evol. Microbiol.">
        <title>The Global Catalogue of Microorganisms (GCM) 10K type strain sequencing project: providing services to taxonomists for standard genome sequencing and annotation.</title>
        <authorList>
            <consortium name="The Broad Institute Genomics Platform"/>
            <consortium name="The Broad Institute Genome Sequencing Center for Infectious Disease"/>
            <person name="Wu L."/>
            <person name="Ma J."/>
        </authorList>
    </citation>
    <scope>NUCLEOTIDE SEQUENCE [LARGE SCALE GENOMIC DNA]</scope>
    <source>
        <strain evidence="2">JCM 17805</strain>
    </source>
</reference>
<keyword evidence="2" id="KW-1185">Reference proteome</keyword>
<protein>
    <submittedName>
        <fullName evidence="1">Uncharacterized protein</fullName>
    </submittedName>
</protein>
<gene>
    <name evidence="1" type="ORF">GCM10023116_36730</name>
</gene>
<sequence length="211" mass="24110">MDEITILLPDFPGFAVRFHGNDNPFFRLIMEENLRKLKTVPIGESLLHEIQQARPAVCGSFPMLVNIIFIPHHLNFTQCGYKRNVMYDEQGKAHVFGMTATNQASFSPPDRPFWMPRGSHNWPVDMMAASNDTGSVCFLKFSNVHIVTGKGEPTYPFVVLAHELIHCLQGRQKDGKDEELWTTGIGKYSDNPMSENSFRRQFGLPLRTEYF</sequence>
<dbReference type="EMBL" id="BAABFL010000451">
    <property type="protein sequence ID" value="GAA4651389.1"/>
    <property type="molecule type" value="Genomic_DNA"/>
</dbReference>
<name>A0ABP8V7J3_9GAMM</name>
<proteinExistence type="predicted"/>